<dbReference type="GO" id="GO:0005975">
    <property type="term" value="P:carbohydrate metabolic process"/>
    <property type="evidence" value="ECO:0007669"/>
    <property type="project" value="UniProtKB-UniRule"/>
</dbReference>
<comment type="cofactor">
    <cofactor evidence="9">
        <name>Zn(2+)</name>
        <dbReference type="ChEBI" id="CHEBI:29105"/>
    </cofactor>
    <text evidence="9">Binds 1 zinc ion per subunit.</text>
</comment>
<evidence type="ECO:0000256" key="3">
    <source>
        <dbReference type="ARBA" id="ARBA00009894"/>
    </source>
</evidence>
<comment type="catalytic activity">
    <reaction evidence="1 9">
        <text>2 D-sedoheptulose 7-phosphate = D-glycero-alpha-D-manno-heptose 7-phosphate + D-glycero-beta-D-manno-heptose 7-phosphate</text>
        <dbReference type="Rhea" id="RHEA:27489"/>
        <dbReference type="ChEBI" id="CHEBI:57483"/>
        <dbReference type="ChEBI" id="CHEBI:60203"/>
        <dbReference type="ChEBI" id="CHEBI:60204"/>
        <dbReference type="EC" id="5.3.1.28"/>
    </reaction>
</comment>
<feature type="binding site" evidence="9">
    <location>
        <position position="171"/>
    </location>
    <ligand>
        <name>substrate</name>
    </ligand>
</feature>
<dbReference type="InterPro" id="IPR001347">
    <property type="entry name" value="SIS_dom"/>
</dbReference>
<evidence type="ECO:0000256" key="8">
    <source>
        <dbReference type="ARBA" id="ARBA00023277"/>
    </source>
</evidence>
<dbReference type="SUPFAM" id="SSF53697">
    <property type="entry name" value="SIS domain"/>
    <property type="match status" value="1"/>
</dbReference>
<evidence type="ECO:0000256" key="7">
    <source>
        <dbReference type="ARBA" id="ARBA00023235"/>
    </source>
</evidence>
<organism evidence="11 12">
    <name type="scientific">Candidatus Coatesbacteria bacterium RBG_13_66_14</name>
    <dbReference type="NCBI Taxonomy" id="1817816"/>
    <lineage>
        <taxon>Bacteria</taxon>
        <taxon>Candidatus Coatesiibacteriota</taxon>
    </lineage>
</organism>
<dbReference type="PROSITE" id="PS51464">
    <property type="entry name" value="SIS"/>
    <property type="match status" value="1"/>
</dbReference>
<comment type="miscellaneous">
    <text evidence="9">The reaction produces a racemic mixture of D-glycero-alpha-D-manno-heptose 7-phosphate and D-glycero-beta-D-manno-heptose 7-phosphate.</text>
</comment>
<protein>
    <recommendedName>
        <fullName evidence="9">Phosphoheptose isomerase</fullName>
        <ecNumber evidence="9">5.3.1.28</ecNumber>
    </recommendedName>
    <alternativeName>
        <fullName evidence="9">Sedoheptulose 7-phosphate isomerase</fullName>
    </alternativeName>
</protein>
<dbReference type="InterPro" id="IPR050099">
    <property type="entry name" value="SIS_GmhA/DiaA_subfam"/>
</dbReference>
<dbReference type="EMBL" id="MFAF01000071">
    <property type="protein sequence ID" value="OGD75470.1"/>
    <property type="molecule type" value="Genomic_DNA"/>
</dbReference>
<dbReference type="AlphaFoldDB" id="A0A1F5F757"/>
<comment type="caution">
    <text evidence="11">The sequence shown here is derived from an EMBL/GenBank/DDBJ whole genome shotgun (WGS) entry which is preliminary data.</text>
</comment>
<dbReference type="Pfam" id="PF13580">
    <property type="entry name" value="SIS_2"/>
    <property type="match status" value="1"/>
</dbReference>
<keyword evidence="4 9" id="KW-0963">Cytoplasm</keyword>
<feature type="binding site" evidence="9">
    <location>
        <position position="179"/>
    </location>
    <ligand>
        <name>Zn(2+)</name>
        <dbReference type="ChEBI" id="CHEBI:29105"/>
    </ligand>
</feature>
<dbReference type="Proteomes" id="UP000177187">
    <property type="component" value="Unassembled WGS sequence"/>
</dbReference>
<feature type="domain" description="SIS" evidence="10">
    <location>
        <begin position="36"/>
        <end position="193"/>
    </location>
</feature>
<dbReference type="GO" id="GO:0005737">
    <property type="term" value="C:cytoplasm"/>
    <property type="evidence" value="ECO:0007669"/>
    <property type="project" value="UniProtKB-SubCell"/>
</dbReference>
<evidence type="ECO:0000313" key="12">
    <source>
        <dbReference type="Proteomes" id="UP000177187"/>
    </source>
</evidence>
<feature type="binding site" evidence="9">
    <location>
        <position position="124"/>
    </location>
    <ligand>
        <name>substrate</name>
    </ligand>
</feature>
<feature type="binding site" evidence="9">
    <location>
        <position position="64"/>
    </location>
    <ligand>
        <name>Zn(2+)</name>
        <dbReference type="ChEBI" id="CHEBI:29105"/>
    </ligand>
</feature>
<feature type="binding site" evidence="9">
    <location>
        <begin position="119"/>
        <end position="121"/>
    </location>
    <ligand>
        <name>substrate</name>
    </ligand>
</feature>
<comment type="subcellular location">
    <subcellularLocation>
        <location evidence="2 9">Cytoplasm</location>
    </subcellularLocation>
</comment>
<dbReference type="InterPro" id="IPR035461">
    <property type="entry name" value="GmhA/DiaA"/>
</dbReference>
<keyword evidence="8 9" id="KW-0119">Carbohydrate metabolism</keyword>
<dbReference type="GO" id="GO:0008270">
    <property type="term" value="F:zinc ion binding"/>
    <property type="evidence" value="ECO:0007669"/>
    <property type="project" value="UniProtKB-UniRule"/>
</dbReference>
<dbReference type="NCBIfam" id="TIGR00441">
    <property type="entry name" value="gmhA"/>
    <property type="match status" value="1"/>
</dbReference>
<dbReference type="GO" id="GO:0097367">
    <property type="term" value="F:carbohydrate derivative binding"/>
    <property type="evidence" value="ECO:0007669"/>
    <property type="project" value="InterPro"/>
</dbReference>
<keyword evidence="7 9" id="KW-0413">Isomerase</keyword>
<feature type="binding site" evidence="9">
    <location>
        <position position="60"/>
    </location>
    <ligand>
        <name>Zn(2+)</name>
        <dbReference type="ChEBI" id="CHEBI:29105"/>
    </ligand>
</feature>
<dbReference type="PANTHER" id="PTHR30390">
    <property type="entry name" value="SEDOHEPTULOSE 7-PHOSPHATE ISOMERASE / DNAA INITIATOR-ASSOCIATING FACTOR FOR REPLICATION INITIATION"/>
    <property type="match status" value="1"/>
</dbReference>
<feature type="binding site" evidence="9">
    <location>
        <position position="171"/>
    </location>
    <ligand>
        <name>Zn(2+)</name>
        <dbReference type="ChEBI" id="CHEBI:29105"/>
    </ligand>
</feature>
<gene>
    <name evidence="9" type="primary">gmhA</name>
    <name evidence="11" type="ORF">A2Y64_03875</name>
</gene>
<proteinExistence type="inferred from homology"/>
<name>A0A1F5F757_9BACT</name>
<dbReference type="InterPro" id="IPR004515">
    <property type="entry name" value="Phosphoheptose_Isoase"/>
</dbReference>
<feature type="binding site" evidence="9">
    <location>
        <begin position="93"/>
        <end position="94"/>
    </location>
    <ligand>
        <name>substrate</name>
    </ligand>
</feature>
<keyword evidence="6 9" id="KW-0862">Zinc</keyword>
<sequence>MGPDELAAHELRLAAENLAKVADELAGPVARAAEIIIEALQAGRKVLLCGNGGSAADAQHFAAELVGRFETERRPLPAVALSANTSNLTAIGNDYGFDEVFARQVDALGRARDVLVAISTSGGSPNVLSAVTAAREKKMKVVALAGRDGGKLAPLADAAVVVRGVRTCRIQEGHITCIHVICRLVDEAIQPDE</sequence>
<dbReference type="GO" id="GO:2001061">
    <property type="term" value="P:D-glycero-D-manno-heptose 7-phosphate biosynthetic process"/>
    <property type="evidence" value="ECO:0007669"/>
    <property type="project" value="UniProtKB-UniPathway"/>
</dbReference>
<dbReference type="EC" id="5.3.1.28" evidence="9"/>
<evidence type="ECO:0000256" key="2">
    <source>
        <dbReference type="ARBA" id="ARBA00004496"/>
    </source>
</evidence>
<accession>A0A1F5F757</accession>
<dbReference type="STRING" id="1817816.A2Y64_03875"/>
<feature type="binding site" evidence="9">
    <location>
        <begin position="51"/>
        <end position="53"/>
    </location>
    <ligand>
        <name>substrate</name>
    </ligand>
</feature>
<dbReference type="InterPro" id="IPR046348">
    <property type="entry name" value="SIS_dom_sf"/>
</dbReference>
<evidence type="ECO:0000259" key="10">
    <source>
        <dbReference type="PROSITE" id="PS51464"/>
    </source>
</evidence>
<evidence type="ECO:0000256" key="4">
    <source>
        <dbReference type="ARBA" id="ARBA00022490"/>
    </source>
</evidence>
<dbReference type="Gene3D" id="3.40.50.10490">
    <property type="entry name" value="Glucose-6-phosphate isomerase like protein, domain 1"/>
    <property type="match status" value="1"/>
</dbReference>
<dbReference type="GO" id="GO:0008968">
    <property type="term" value="F:D-sedoheptulose 7-phosphate isomerase activity"/>
    <property type="evidence" value="ECO:0007669"/>
    <property type="project" value="UniProtKB-UniRule"/>
</dbReference>
<evidence type="ECO:0000256" key="5">
    <source>
        <dbReference type="ARBA" id="ARBA00022723"/>
    </source>
</evidence>
<feature type="binding site" evidence="9">
    <location>
        <position position="64"/>
    </location>
    <ligand>
        <name>substrate</name>
    </ligand>
</feature>
<keyword evidence="5 9" id="KW-0479">Metal-binding</keyword>
<reference evidence="11 12" key="1">
    <citation type="journal article" date="2016" name="Nat. Commun.">
        <title>Thousands of microbial genomes shed light on interconnected biogeochemical processes in an aquifer system.</title>
        <authorList>
            <person name="Anantharaman K."/>
            <person name="Brown C.T."/>
            <person name="Hug L.A."/>
            <person name="Sharon I."/>
            <person name="Castelle C.J."/>
            <person name="Probst A.J."/>
            <person name="Thomas B.C."/>
            <person name="Singh A."/>
            <person name="Wilkins M.J."/>
            <person name="Karaoz U."/>
            <person name="Brodie E.L."/>
            <person name="Williams K.H."/>
            <person name="Hubbard S.S."/>
            <person name="Banfield J.F."/>
        </authorList>
    </citation>
    <scope>NUCLEOTIDE SEQUENCE [LARGE SCALE GENOMIC DNA]</scope>
</reference>
<comment type="similarity">
    <text evidence="3 9">Belongs to the SIS family. GmhA subfamily.</text>
</comment>
<comment type="pathway">
    <text evidence="9">Carbohydrate biosynthesis; D-glycero-D-manno-heptose 7-phosphate biosynthesis; D-glycero-alpha-D-manno-heptose 7-phosphate and D-glycero-beta-D-manno-heptose 7-phosphate from sedoheptulose 7-phosphate: step 1/1.</text>
</comment>
<evidence type="ECO:0000256" key="6">
    <source>
        <dbReference type="ARBA" id="ARBA00022833"/>
    </source>
</evidence>
<comment type="function">
    <text evidence="9">Catalyzes the isomerization of sedoheptulose 7-phosphate in D-glycero-D-manno-heptose 7-phosphate.</text>
</comment>
<evidence type="ECO:0000256" key="9">
    <source>
        <dbReference type="HAMAP-Rule" id="MF_00067"/>
    </source>
</evidence>
<evidence type="ECO:0000256" key="1">
    <source>
        <dbReference type="ARBA" id="ARBA00000348"/>
    </source>
</evidence>
<dbReference type="UniPathway" id="UPA00041">
    <property type="reaction ID" value="UER00436"/>
</dbReference>
<evidence type="ECO:0000313" key="11">
    <source>
        <dbReference type="EMBL" id="OGD75470.1"/>
    </source>
</evidence>
<dbReference type="CDD" id="cd05006">
    <property type="entry name" value="SIS_GmhA"/>
    <property type="match status" value="1"/>
</dbReference>
<dbReference type="HAMAP" id="MF_00067">
    <property type="entry name" value="GmhA"/>
    <property type="match status" value="1"/>
</dbReference>
<dbReference type="PANTHER" id="PTHR30390:SF6">
    <property type="entry name" value="DNAA INITIATOR-ASSOCIATING PROTEIN DIAA"/>
    <property type="match status" value="1"/>
</dbReference>